<evidence type="ECO:0000256" key="8">
    <source>
        <dbReference type="ARBA" id="ARBA00023125"/>
    </source>
</evidence>
<evidence type="ECO:0000256" key="2">
    <source>
        <dbReference type="ARBA" id="ARBA00006991"/>
    </source>
</evidence>
<keyword evidence="7" id="KW-0805">Transcription regulation</keyword>
<comment type="subcellular location">
    <subcellularLocation>
        <location evidence="1">Nucleus</location>
    </subcellularLocation>
</comment>
<reference evidence="13" key="1">
    <citation type="submission" date="2020-11" db="EMBL/GenBank/DDBJ databases">
        <authorList>
            <person name="Tran Van P."/>
        </authorList>
    </citation>
    <scope>NUCLEOTIDE SEQUENCE</scope>
</reference>
<evidence type="ECO:0000313" key="13">
    <source>
        <dbReference type="EMBL" id="CAD7443394.1"/>
    </source>
</evidence>
<dbReference type="FunFam" id="3.30.160.60:FF:002343">
    <property type="entry name" value="Zinc finger protein 33A"/>
    <property type="match status" value="1"/>
</dbReference>
<feature type="domain" description="C2H2-type" evidence="12">
    <location>
        <begin position="339"/>
        <end position="366"/>
    </location>
</feature>
<proteinExistence type="inferred from homology"/>
<dbReference type="EMBL" id="OD566120">
    <property type="protein sequence ID" value="CAD7443394.1"/>
    <property type="molecule type" value="Genomic_DNA"/>
</dbReference>
<keyword evidence="9" id="KW-0804">Transcription</keyword>
<evidence type="ECO:0000256" key="1">
    <source>
        <dbReference type="ARBA" id="ARBA00004123"/>
    </source>
</evidence>
<dbReference type="PANTHER" id="PTHR16515:SF49">
    <property type="entry name" value="GASTRULA ZINC FINGER PROTEIN XLCGF49.1-LIKE-RELATED"/>
    <property type="match status" value="1"/>
</dbReference>
<evidence type="ECO:0000256" key="9">
    <source>
        <dbReference type="ARBA" id="ARBA00023163"/>
    </source>
</evidence>
<name>A0A7R9EYP1_9NEOP</name>
<evidence type="ECO:0000256" key="10">
    <source>
        <dbReference type="ARBA" id="ARBA00023242"/>
    </source>
</evidence>
<dbReference type="SMART" id="SM00355">
    <property type="entry name" value="ZnF_C2H2"/>
    <property type="match status" value="15"/>
</dbReference>
<dbReference type="GO" id="GO:0006355">
    <property type="term" value="P:regulation of DNA-templated transcription"/>
    <property type="evidence" value="ECO:0007669"/>
    <property type="project" value="UniProtKB-ARBA"/>
</dbReference>
<feature type="domain" description="C2H2-type" evidence="12">
    <location>
        <begin position="137"/>
        <end position="164"/>
    </location>
</feature>
<dbReference type="Pfam" id="PF13894">
    <property type="entry name" value="zf-C2H2_4"/>
    <property type="match status" value="1"/>
</dbReference>
<dbReference type="FunFam" id="3.30.160.60:FF:000325">
    <property type="entry name" value="ZFP90 zinc finger protein"/>
    <property type="match status" value="1"/>
</dbReference>
<keyword evidence="10" id="KW-0539">Nucleus</keyword>
<protein>
    <recommendedName>
        <fullName evidence="12">C2H2-type domain-containing protein</fullName>
    </recommendedName>
</protein>
<dbReference type="FunFam" id="3.30.160.60:FF:000045">
    <property type="entry name" value="ZFP69 zinc finger protein B"/>
    <property type="match status" value="1"/>
</dbReference>
<feature type="domain" description="C2H2-type" evidence="12">
    <location>
        <begin position="367"/>
        <end position="394"/>
    </location>
</feature>
<dbReference type="PROSITE" id="PS50157">
    <property type="entry name" value="ZINC_FINGER_C2H2_2"/>
    <property type="match status" value="14"/>
</dbReference>
<dbReference type="AlphaFoldDB" id="A0A7R9EYP1"/>
<dbReference type="GO" id="GO:0005634">
    <property type="term" value="C:nucleus"/>
    <property type="evidence" value="ECO:0007669"/>
    <property type="project" value="UniProtKB-SubCell"/>
</dbReference>
<evidence type="ECO:0000256" key="4">
    <source>
        <dbReference type="ARBA" id="ARBA00022737"/>
    </source>
</evidence>
<sequence length="730" mass="84231">MEEGVMPDIELGDVIYPELIMKVEVSDKDSMTSTPEAVSNWDIVWKDDGHAEIVLKQEVINDDIRESDTLAATIHLLSEDFDISLSTFSSNGDESSASLIDPVSSEVFQDKVHRVNNPHKVKGPAKTRQLHISPRKFSCAICNKSYMSKRGLKEHQMKHSGLRPFSCDQCGRSFTTRRLLCSHRLVHAAVRSAVQCGTCHKTYLSAQALRTHQQIHTGRLREHCPVCEATFTQRGSLQRHMMSHGEGGYPCPHCNKRYSRNDKLQDHLRFHNGDTRVRCRFCRAYFPDHEARKQHYIDKPGHVRQENVQVFECQDCGKKIRGKRNYETHVLNHRGEKNFLCDTCGQRFVSSKLLKSHQVTHATRSPVECPLCEKSFCHKTSLRTHLRIHRGVKMFKCHLCEKAFSQNCTLRKHMLLHLGKPIHKYECHICSKGFLGLDKMKRHMIVHTGERPVQCELCQRSFADKKSLKTHMLAHTGEMPYECDDCGRKFRQRGNLIKHIQLHAGELPFECHVCKHRFSRKDKLKLHEGTHQGLRPYPCPVCGRGFTQSGSRKLHLRLHSARDLRRYGLIKTSNGQRNTVGWGELPADEHTRLVRTISMVILWADESYQQRNTVGWSGVWGCVRWCDDLYGKWHHSVHLRFYYGPQTRAESEHHILRLTRKIWNRDLPNDAAVKLRAVRCVLSGTRASEAADCSIFTVEEPQISKIEFLDLCSWKVAQTSLRLSMTFWLS</sequence>
<gene>
    <name evidence="13" type="ORF">TBIB3V08_LOCUS5802</name>
</gene>
<dbReference type="GO" id="GO:0003677">
    <property type="term" value="F:DNA binding"/>
    <property type="evidence" value="ECO:0007669"/>
    <property type="project" value="UniProtKB-KW"/>
</dbReference>
<feature type="domain" description="C2H2-type" evidence="12">
    <location>
        <begin position="249"/>
        <end position="276"/>
    </location>
</feature>
<dbReference type="InterPro" id="IPR036236">
    <property type="entry name" value="Znf_C2H2_sf"/>
</dbReference>
<feature type="domain" description="C2H2-type" evidence="12">
    <location>
        <begin position="481"/>
        <end position="508"/>
    </location>
</feature>
<dbReference type="Pfam" id="PF00096">
    <property type="entry name" value="zf-C2H2"/>
    <property type="match status" value="9"/>
</dbReference>
<keyword evidence="3" id="KW-0479">Metal-binding</keyword>
<evidence type="ECO:0000256" key="11">
    <source>
        <dbReference type="PROSITE-ProRule" id="PRU00042"/>
    </source>
</evidence>
<evidence type="ECO:0000256" key="3">
    <source>
        <dbReference type="ARBA" id="ARBA00022723"/>
    </source>
</evidence>
<evidence type="ECO:0000256" key="6">
    <source>
        <dbReference type="ARBA" id="ARBA00022833"/>
    </source>
</evidence>
<dbReference type="FunFam" id="3.30.160.60:FF:000508">
    <property type="entry name" value="Myeloid zinc finger 1"/>
    <property type="match status" value="1"/>
</dbReference>
<dbReference type="GO" id="GO:0042802">
    <property type="term" value="F:identical protein binding"/>
    <property type="evidence" value="ECO:0007669"/>
    <property type="project" value="UniProtKB-ARBA"/>
</dbReference>
<keyword evidence="6" id="KW-0862">Zinc</keyword>
<comment type="similarity">
    <text evidence="2">Belongs to the krueppel C2H2-type zinc-finger protein family.</text>
</comment>
<dbReference type="FunFam" id="3.30.160.60:FF:000446">
    <property type="entry name" value="Zinc finger protein"/>
    <property type="match status" value="2"/>
</dbReference>
<feature type="domain" description="C2H2-type" evidence="12">
    <location>
        <begin position="194"/>
        <end position="221"/>
    </location>
</feature>
<evidence type="ECO:0000259" key="12">
    <source>
        <dbReference type="PROSITE" id="PS50157"/>
    </source>
</evidence>
<feature type="domain" description="C2H2-type" evidence="12">
    <location>
        <begin position="311"/>
        <end position="338"/>
    </location>
</feature>
<feature type="domain" description="C2H2-type" evidence="12">
    <location>
        <begin position="509"/>
        <end position="536"/>
    </location>
</feature>
<dbReference type="InterPro" id="IPR050331">
    <property type="entry name" value="Zinc_finger"/>
</dbReference>
<evidence type="ECO:0000256" key="7">
    <source>
        <dbReference type="ARBA" id="ARBA00023015"/>
    </source>
</evidence>
<feature type="domain" description="C2H2-type" evidence="12">
    <location>
        <begin position="537"/>
        <end position="564"/>
    </location>
</feature>
<dbReference type="PANTHER" id="PTHR16515">
    <property type="entry name" value="PR DOMAIN ZINC FINGER PROTEIN"/>
    <property type="match status" value="1"/>
</dbReference>
<feature type="domain" description="C2H2-type" evidence="12">
    <location>
        <begin position="425"/>
        <end position="452"/>
    </location>
</feature>
<keyword evidence="8" id="KW-0238">DNA-binding</keyword>
<evidence type="ECO:0000256" key="5">
    <source>
        <dbReference type="ARBA" id="ARBA00022771"/>
    </source>
</evidence>
<dbReference type="InterPro" id="IPR013087">
    <property type="entry name" value="Znf_C2H2_type"/>
</dbReference>
<dbReference type="PROSITE" id="PS00028">
    <property type="entry name" value="ZINC_FINGER_C2H2_1"/>
    <property type="match status" value="14"/>
</dbReference>
<keyword evidence="4" id="KW-0677">Repeat</keyword>
<feature type="domain" description="C2H2-type" evidence="12">
    <location>
        <begin position="453"/>
        <end position="480"/>
    </location>
</feature>
<organism evidence="13">
    <name type="scientific">Timema bartmani</name>
    <dbReference type="NCBI Taxonomy" id="61472"/>
    <lineage>
        <taxon>Eukaryota</taxon>
        <taxon>Metazoa</taxon>
        <taxon>Ecdysozoa</taxon>
        <taxon>Arthropoda</taxon>
        <taxon>Hexapoda</taxon>
        <taxon>Insecta</taxon>
        <taxon>Pterygota</taxon>
        <taxon>Neoptera</taxon>
        <taxon>Polyneoptera</taxon>
        <taxon>Phasmatodea</taxon>
        <taxon>Timematodea</taxon>
        <taxon>Timematoidea</taxon>
        <taxon>Timematidae</taxon>
        <taxon>Timema</taxon>
    </lineage>
</organism>
<feature type="domain" description="C2H2-type" evidence="12">
    <location>
        <begin position="222"/>
        <end position="244"/>
    </location>
</feature>
<dbReference type="GO" id="GO:0008270">
    <property type="term" value="F:zinc ion binding"/>
    <property type="evidence" value="ECO:0007669"/>
    <property type="project" value="UniProtKB-KW"/>
</dbReference>
<feature type="domain" description="C2H2-type" evidence="12">
    <location>
        <begin position="395"/>
        <end position="422"/>
    </location>
</feature>
<accession>A0A7R9EYP1</accession>
<dbReference type="SUPFAM" id="SSF57667">
    <property type="entry name" value="beta-beta-alpha zinc fingers"/>
    <property type="match status" value="8"/>
</dbReference>
<dbReference type="Gene3D" id="3.30.160.60">
    <property type="entry name" value="Classic Zinc Finger"/>
    <property type="match status" value="13"/>
</dbReference>
<keyword evidence="5 11" id="KW-0863">Zinc-finger</keyword>
<feature type="domain" description="C2H2-type" evidence="12">
    <location>
        <begin position="165"/>
        <end position="192"/>
    </location>
</feature>